<feature type="compositionally biased region" description="Basic and acidic residues" evidence="6">
    <location>
        <begin position="215"/>
        <end position="224"/>
    </location>
</feature>
<protein>
    <submittedName>
        <fullName evidence="8">BHLH transcription factor</fullName>
    </submittedName>
</protein>
<evidence type="ECO:0000313" key="8">
    <source>
        <dbReference type="EMBL" id="ALA09124.1"/>
    </source>
</evidence>
<dbReference type="InterPro" id="IPR031066">
    <property type="entry name" value="bHLH_ALC-like_plant"/>
</dbReference>
<dbReference type="KEGG" id="gmx:100788617"/>
<keyword evidence="5" id="KW-0539">Nucleus</keyword>
<evidence type="ECO:0000313" key="9">
    <source>
        <dbReference type="EMBL" id="KRH65412.1"/>
    </source>
</evidence>
<evidence type="ECO:0000256" key="1">
    <source>
        <dbReference type="ARBA" id="ARBA00004123"/>
    </source>
</evidence>
<evidence type="ECO:0000256" key="5">
    <source>
        <dbReference type="ARBA" id="ARBA00023242"/>
    </source>
</evidence>
<feature type="region of interest" description="Disordered" evidence="6">
    <location>
        <begin position="51"/>
        <end position="73"/>
    </location>
</feature>
<dbReference type="OMA" id="MKMYSSM"/>
<feature type="region of interest" description="Disordered" evidence="6">
    <location>
        <begin position="173"/>
        <end position="248"/>
    </location>
</feature>
<feature type="compositionally biased region" description="Polar residues" evidence="6">
    <location>
        <begin position="173"/>
        <end position="196"/>
    </location>
</feature>
<organism evidence="9">
    <name type="scientific">Glycine max</name>
    <name type="common">Soybean</name>
    <name type="synonym">Glycine hispida</name>
    <dbReference type="NCBI Taxonomy" id="3847"/>
    <lineage>
        <taxon>Eukaryota</taxon>
        <taxon>Viridiplantae</taxon>
        <taxon>Streptophyta</taxon>
        <taxon>Embryophyta</taxon>
        <taxon>Tracheophyta</taxon>
        <taxon>Spermatophyta</taxon>
        <taxon>Magnoliopsida</taxon>
        <taxon>eudicotyledons</taxon>
        <taxon>Gunneridae</taxon>
        <taxon>Pentapetalae</taxon>
        <taxon>rosids</taxon>
        <taxon>fabids</taxon>
        <taxon>Fabales</taxon>
        <taxon>Fabaceae</taxon>
        <taxon>Papilionoideae</taxon>
        <taxon>50 kb inversion clade</taxon>
        <taxon>NPAAA clade</taxon>
        <taxon>indigoferoid/millettioid clade</taxon>
        <taxon>Phaseoleae</taxon>
        <taxon>Glycine</taxon>
        <taxon>Glycine subgen. Soja</taxon>
    </lineage>
</organism>
<reference evidence="9" key="4">
    <citation type="submission" date="2018-07" db="EMBL/GenBank/DDBJ databases">
        <title>WGS assembly of Glycine max.</title>
        <authorList>
            <person name="Schmutz J."/>
            <person name="Cannon S."/>
            <person name="Schlueter J."/>
            <person name="Ma J."/>
            <person name="Mitros T."/>
            <person name="Nelson W."/>
            <person name="Hyten D."/>
            <person name="Song Q."/>
            <person name="Thelen J."/>
            <person name="Cheng J."/>
            <person name="Xu D."/>
            <person name="Hellsten U."/>
            <person name="May G."/>
            <person name="Yu Y."/>
            <person name="Sakurai T."/>
            <person name="Umezawa T."/>
            <person name="Bhattacharyya M."/>
            <person name="Sandhu D."/>
            <person name="Valliyodan B."/>
            <person name="Lindquist E."/>
            <person name="Peto M."/>
            <person name="Grant D."/>
            <person name="Shu S."/>
            <person name="Goodstein D."/>
            <person name="Barry K."/>
            <person name="Futrell-Griggs M."/>
            <person name="Abernathy B."/>
            <person name="Du J."/>
            <person name="Tian Z."/>
            <person name="Zhu L."/>
            <person name="Gill N."/>
            <person name="Joshi T."/>
            <person name="Libault M."/>
            <person name="Sethuraman A."/>
            <person name="Zhang X."/>
            <person name="Shinozaki K."/>
            <person name="Nguyen H."/>
            <person name="Wing R."/>
            <person name="Cregan P."/>
            <person name="Specht J."/>
            <person name="Grimwood J."/>
            <person name="Rokhsar D."/>
            <person name="Stacey G."/>
            <person name="Shoemaker R."/>
            <person name="Jackson S."/>
        </authorList>
    </citation>
    <scope>NUCLEOTIDE SEQUENCE</scope>
    <source>
        <tissue evidence="9">Callus</tissue>
    </source>
</reference>
<dbReference type="SMR" id="I1JKW3"/>
<dbReference type="Gene3D" id="4.10.280.10">
    <property type="entry name" value="Helix-loop-helix DNA-binding domain"/>
    <property type="match status" value="1"/>
</dbReference>
<dbReference type="PANTHER" id="PTHR45855:SF23">
    <property type="entry name" value="TRANSCRIPTION FACTOR MEE8-RELATED"/>
    <property type="match status" value="1"/>
</dbReference>
<dbReference type="HOGENOM" id="CLU_044659_0_0_1"/>
<dbReference type="GeneID" id="100788617"/>
<reference evidence="10" key="3">
    <citation type="submission" date="2018-02" db="UniProtKB">
        <authorList>
            <consortium name="EnsemblPlants"/>
        </authorList>
    </citation>
    <scope>IDENTIFICATION</scope>
    <source>
        <strain evidence="10">Williams 82</strain>
    </source>
</reference>
<dbReference type="STRING" id="3847.I1JKW3"/>
<dbReference type="PANTHER" id="PTHR45855">
    <property type="entry name" value="TRANSCRIPTION FACTOR PIF1-RELATED"/>
    <property type="match status" value="1"/>
</dbReference>
<dbReference type="EMBL" id="KT031100">
    <property type="protein sequence ID" value="ALA09124.1"/>
    <property type="molecule type" value="mRNA"/>
</dbReference>
<comment type="subcellular location">
    <subcellularLocation>
        <location evidence="1">Nucleus</location>
    </subcellularLocation>
</comment>
<keyword evidence="3" id="KW-0238">DNA-binding</keyword>
<dbReference type="SUPFAM" id="SSF47459">
    <property type="entry name" value="HLH, helix-loop-helix DNA-binding domain"/>
    <property type="match status" value="1"/>
</dbReference>
<dbReference type="EMBL" id="CM000836">
    <property type="protein sequence ID" value="KRH65412.1"/>
    <property type="molecule type" value="Genomic_DNA"/>
</dbReference>
<dbReference type="PROSITE" id="PS50888">
    <property type="entry name" value="BHLH"/>
    <property type="match status" value="1"/>
</dbReference>
<dbReference type="RefSeq" id="XP_003522046.1">
    <property type="nucleotide sequence ID" value="XM_003521998.4"/>
</dbReference>
<dbReference type="PaxDb" id="3847-GLYMA03G04000.1"/>
<dbReference type="Proteomes" id="UP000008827">
    <property type="component" value="Chromosome 3"/>
</dbReference>
<dbReference type="EnsemblPlants" id="KRH65412">
    <property type="protein sequence ID" value="KRH65412"/>
    <property type="gene ID" value="GLYMA_03G034000"/>
</dbReference>
<dbReference type="Pfam" id="PF00010">
    <property type="entry name" value="HLH"/>
    <property type="match status" value="1"/>
</dbReference>
<proteinExistence type="evidence at transcript level"/>
<dbReference type="SMART" id="SM00353">
    <property type="entry name" value="HLH"/>
    <property type="match status" value="1"/>
</dbReference>
<evidence type="ECO:0000313" key="10">
    <source>
        <dbReference type="EnsemblPlants" id="KRH65412"/>
    </source>
</evidence>
<keyword evidence="11" id="KW-1185">Reference proteome</keyword>
<reference evidence="8" key="2">
    <citation type="journal article" date="2015" name="BMC Genomics">
        <title>Soybean transcription factor ORFeome associated with drought resistance: a valuable resource to accelerate research on abiotic stress resistance.</title>
        <authorList>
            <person name="Chai C."/>
            <person name="Wang Y."/>
            <person name="Joshi T."/>
            <person name="Valliyodan B."/>
            <person name="Prince S."/>
            <person name="Michel L."/>
            <person name="Xu D."/>
            <person name="Nguyen H.T."/>
        </authorList>
    </citation>
    <scope>NUCLEOTIDE SEQUENCE</scope>
</reference>
<keyword evidence="2" id="KW-0805">Transcription regulation</keyword>
<sequence>MSQRVPNCDVDDNNNIPTTTKIPLLPNFNFISHEVPMLGYQAAELPCKKGQPSTYKGSHGNLTSTWDKPRTSGGTLESIVSQHVSENRYKLVTMDALVPCSEQQGTQKAVVSERLDACGKSRFPRVVAQEEVEKRAGVVARGTRGTTTLELGGCKDWSVSGSETCRRELSVTFNSATKGSPENTTSSGKQCTGTTTNDDRDSISHRISQGEVPDEDYKATKVDRSSGSNKRIKANSVVHKQSERRRRDKINQRMKELQKLVPNSSKTDKASMLDEVIQYMKQLQAQVQMMNWMKMYTSMMLPITMQQQQQQQQLKMSMMMAQMGMGMGMSKDMVMNMNSMNIPGFPPMLPFPSFMPMAPCGDQLQGTPEKSVTMDAYSTMASLYQQLFHPPASSSKN</sequence>
<reference evidence="9 10" key="1">
    <citation type="journal article" date="2010" name="Nature">
        <title>Genome sequence of the palaeopolyploid soybean.</title>
        <authorList>
            <person name="Schmutz J."/>
            <person name="Cannon S.B."/>
            <person name="Schlueter J."/>
            <person name="Ma J."/>
            <person name="Mitros T."/>
            <person name="Nelson W."/>
            <person name="Hyten D.L."/>
            <person name="Song Q."/>
            <person name="Thelen J.J."/>
            <person name="Cheng J."/>
            <person name="Xu D."/>
            <person name="Hellsten U."/>
            <person name="May G.D."/>
            <person name="Yu Y."/>
            <person name="Sakurai T."/>
            <person name="Umezawa T."/>
            <person name="Bhattacharyya M.K."/>
            <person name="Sandhu D."/>
            <person name="Valliyodan B."/>
            <person name="Lindquist E."/>
            <person name="Peto M."/>
            <person name="Grant D."/>
            <person name="Shu S."/>
            <person name="Goodstein D."/>
            <person name="Barry K."/>
            <person name="Futrell-Griggs M."/>
            <person name="Abernathy B."/>
            <person name="Du J."/>
            <person name="Tian Z."/>
            <person name="Zhu L."/>
            <person name="Gill N."/>
            <person name="Joshi T."/>
            <person name="Libault M."/>
            <person name="Sethuraman A."/>
            <person name="Zhang X.-C."/>
            <person name="Shinozaki K."/>
            <person name="Nguyen H.T."/>
            <person name="Wing R.A."/>
            <person name="Cregan P."/>
            <person name="Specht J."/>
            <person name="Grimwood J."/>
            <person name="Rokhsar D."/>
            <person name="Stacey G."/>
            <person name="Shoemaker R.C."/>
            <person name="Jackson S.A."/>
        </authorList>
    </citation>
    <scope>NUCLEOTIDE SEQUENCE [LARGE SCALE GENOMIC DNA]</scope>
    <source>
        <strain evidence="10">cv. Williams 82</strain>
        <tissue evidence="9">Callus</tissue>
    </source>
</reference>
<dbReference type="InterPro" id="IPR036638">
    <property type="entry name" value="HLH_DNA-bd_sf"/>
</dbReference>
<dbReference type="GO" id="GO:0005634">
    <property type="term" value="C:nucleus"/>
    <property type="evidence" value="ECO:0000318"/>
    <property type="project" value="GO_Central"/>
</dbReference>
<dbReference type="GO" id="GO:0046983">
    <property type="term" value="F:protein dimerization activity"/>
    <property type="evidence" value="ECO:0007669"/>
    <property type="project" value="InterPro"/>
</dbReference>
<name>I1JKW3_SOYBN</name>
<dbReference type="CDD" id="cd11445">
    <property type="entry name" value="bHLH_AtPIF_like"/>
    <property type="match status" value="1"/>
</dbReference>
<dbReference type="InterPro" id="IPR047265">
    <property type="entry name" value="PIF1-like_bHLH"/>
</dbReference>
<evidence type="ECO:0000256" key="3">
    <source>
        <dbReference type="ARBA" id="ARBA00023125"/>
    </source>
</evidence>
<gene>
    <name evidence="10" type="primary">LOC100788617</name>
    <name evidence="8" type="ORF">Glyma03g04000.1</name>
    <name evidence="9" type="ORF">GLYMA_03G034000</name>
</gene>
<dbReference type="Gramene" id="KRH65412">
    <property type="protein sequence ID" value="KRH65412"/>
    <property type="gene ID" value="GLYMA_03G034000"/>
</dbReference>
<dbReference type="GO" id="GO:0003677">
    <property type="term" value="F:DNA binding"/>
    <property type="evidence" value="ECO:0007669"/>
    <property type="project" value="UniProtKB-KW"/>
</dbReference>
<keyword evidence="4" id="KW-0804">Transcription</keyword>
<dbReference type="InterPro" id="IPR011598">
    <property type="entry name" value="bHLH_dom"/>
</dbReference>
<evidence type="ECO:0000256" key="4">
    <source>
        <dbReference type="ARBA" id="ARBA00023163"/>
    </source>
</evidence>
<feature type="domain" description="BHLH" evidence="7">
    <location>
        <begin position="234"/>
        <end position="283"/>
    </location>
</feature>
<evidence type="ECO:0000256" key="6">
    <source>
        <dbReference type="SAM" id="MobiDB-lite"/>
    </source>
</evidence>
<dbReference type="OrthoDB" id="690068at2759"/>
<evidence type="ECO:0000259" key="7">
    <source>
        <dbReference type="PROSITE" id="PS50888"/>
    </source>
</evidence>
<dbReference type="AlphaFoldDB" id="I1JKW3"/>
<evidence type="ECO:0000256" key="2">
    <source>
        <dbReference type="ARBA" id="ARBA00023015"/>
    </source>
</evidence>
<dbReference type="eggNOG" id="ENOG502QUQP">
    <property type="taxonomic scope" value="Eukaryota"/>
</dbReference>
<evidence type="ECO:0000313" key="11">
    <source>
        <dbReference type="Proteomes" id="UP000008827"/>
    </source>
</evidence>
<accession>I1JKW3</accession>